<dbReference type="InterPro" id="IPR036653">
    <property type="entry name" value="CinA-like_C"/>
</dbReference>
<evidence type="ECO:0000259" key="1">
    <source>
        <dbReference type="Pfam" id="PF02464"/>
    </source>
</evidence>
<organism evidence="2">
    <name type="scientific">Candidatus Kentrum sp. DK</name>
    <dbReference type="NCBI Taxonomy" id="2126562"/>
    <lineage>
        <taxon>Bacteria</taxon>
        <taxon>Pseudomonadati</taxon>
        <taxon>Pseudomonadota</taxon>
        <taxon>Gammaproteobacteria</taxon>
        <taxon>Candidatus Kentrum</taxon>
    </lineage>
</organism>
<dbReference type="SUPFAM" id="SSF142433">
    <property type="entry name" value="CinA-like"/>
    <property type="match status" value="1"/>
</dbReference>
<protein>
    <submittedName>
        <fullName evidence="2">Nicotinamide-nucleotide amidase</fullName>
    </submittedName>
</protein>
<name>A0A450T8T5_9GAMM</name>
<gene>
    <name evidence="2" type="ORF">BECKDK2373C_GA0170839_110315</name>
</gene>
<dbReference type="NCBIfam" id="TIGR00199">
    <property type="entry name" value="PncC_domain"/>
    <property type="match status" value="1"/>
</dbReference>
<proteinExistence type="predicted"/>
<sequence>MNCPRIQLLAARAGQCLADRGLVLATAESCTGGGIASAVTDVPGSSGWFDRGFVTYSNLAKEEMLGVRGSTLARHGAVSEAVAREMATGALARSSAHVAVAVTGIAGPGGGTPEKPVGTVCFAWAIDASVRKARDADAQPGAVGNTGPIEDAMTCRTLTRRFAGDRDAVRRKTVAAALWGVVKECRAGRIDTDGR</sequence>
<evidence type="ECO:0000313" key="2">
    <source>
        <dbReference type="EMBL" id="VFJ63105.1"/>
    </source>
</evidence>
<accession>A0A450T8T5</accession>
<reference evidence="2" key="1">
    <citation type="submission" date="2019-02" db="EMBL/GenBank/DDBJ databases">
        <authorList>
            <person name="Gruber-Vodicka R. H."/>
            <person name="Seah K. B. B."/>
        </authorList>
    </citation>
    <scope>NUCLEOTIDE SEQUENCE</scope>
    <source>
        <strain evidence="2">BECK_DK161</strain>
    </source>
</reference>
<dbReference type="AlphaFoldDB" id="A0A450T8T5"/>
<dbReference type="InterPro" id="IPR008136">
    <property type="entry name" value="CinA_C"/>
</dbReference>
<dbReference type="Gene3D" id="3.90.950.20">
    <property type="entry name" value="CinA-like"/>
    <property type="match status" value="1"/>
</dbReference>
<dbReference type="Pfam" id="PF02464">
    <property type="entry name" value="CinA"/>
    <property type="match status" value="1"/>
</dbReference>
<dbReference type="EMBL" id="CAADEY010000103">
    <property type="protein sequence ID" value="VFJ63105.1"/>
    <property type="molecule type" value="Genomic_DNA"/>
</dbReference>
<feature type="domain" description="CinA C-terminal" evidence="1">
    <location>
        <begin position="9"/>
        <end position="130"/>
    </location>
</feature>